<sequence length="67" mass="7040">MTRVAENKIFGVSGLLARLMQGYRCTYGPILSLPFFDGPGAEAFGAGAAVMTFGTTNHTKSTKGVLL</sequence>
<dbReference type="Proteomes" id="UP000232163">
    <property type="component" value="Unassembled WGS sequence"/>
</dbReference>
<gene>
    <name evidence="1" type="ORF">B5P45_06625</name>
</gene>
<comment type="caution">
    <text evidence="1">The sequence shown here is derived from an EMBL/GenBank/DDBJ whole genome shotgun (WGS) entry which is preliminary data.</text>
</comment>
<dbReference type="RefSeq" id="WP_099998888.1">
    <property type="nucleotide sequence ID" value="NZ_CP017940.1"/>
</dbReference>
<name>A0A2N9W1Q0_9HYPH</name>
<dbReference type="AlphaFoldDB" id="A0A2N9W1Q0"/>
<protein>
    <submittedName>
        <fullName evidence="1">Uncharacterized protein</fullName>
    </submittedName>
</protein>
<evidence type="ECO:0000313" key="1">
    <source>
        <dbReference type="EMBL" id="PIO45668.1"/>
    </source>
</evidence>
<keyword evidence="2" id="KW-1185">Reference proteome</keyword>
<evidence type="ECO:0000313" key="2">
    <source>
        <dbReference type="Proteomes" id="UP000232163"/>
    </source>
</evidence>
<dbReference type="KEGG" id="pht:BLM14_07900"/>
<accession>A0A2N9W1Q0</accession>
<proteinExistence type="predicted"/>
<dbReference type="EMBL" id="MZMT01000017">
    <property type="protein sequence ID" value="PIO45668.1"/>
    <property type="molecule type" value="Genomic_DNA"/>
</dbReference>
<reference evidence="1 2" key="1">
    <citation type="journal article" date="2017" name="Int J Environ Stud">
        <title>Does the Miocene-Pliocene relict legume Oxytropis triphylla form nitrogen-fixing nodules with a combination of bacterial strains?</title>
        <authorList>
            <person name="Safronova V."/>
            <person name="Belimov A."/>
            <person name="Sazanova A."/>
            <person name="Kuznetsova I."/>
            <person name="Popova J."/>
            <person name="Andronov E."/>
            <person name="Verkhozina A."/>
            <person name="Tikhonovich I."/>
        </authorList>
    </citation>
    <scope>NUCLEOTIDE SEQUENCE [LARGE SCALE GENOMIC DNA]</scope>
    <source>
        <strain evidence="1 2">Tri-38</strain>
    </source>
</reference>
<organism evidence="1 2">
    <name type="scientific">Phyllobacterium zundukense</name>
    <dbReference type="NCBI Taxonomy" id="1867719"/>
    <lineage>
        <taxon>Bacteria</taxon>
        <taxon>Pseudomonadati</taxon>
        <taxon>Pseudomonadota</taxon>
        <taxon>Alphaproteobacteria</taxon>
        <taxon>Hyphomicrobiales</taxon>
        <taxon>Phyllobacteriaceae</taxon>
        <taxon>Phyllobacterium</taxon>
    </lineage>
</organism>